<dbReference type="RefSeq" id="WP_146974518.1">
    <property type="nucleotide sequence ID" value="NZ_VOSL01000048.1"/>
</dbReference>
<sequence length="197" mass="22118">MLSYDGLVIERGARHCKILNEEGEVEFRTTNLRDAQRFLELLEERDRLQKLLDSRGIAPHRIYLLAAEEEKRGRVNLDGAPAKEVVIVAKSEDNGLVVRSLADGKEEIVDMDELEAIEGGPYLQASEVQDETMLALIRYDREAETAHLALFRTQEGADEMAGEWAKVEENPGTEYQALVANSEGDVILYRAEATVED</sequence>
<gene>
    <name evidence="1" type="ORF">FRC96_10855</name>
</gene>
<dbReference type="EMBL" id="VOSL01000048">
    <property type="protein sequence ID" value="TXD35762.1"/>
    <property type="molecule type" value="Genomic_DNA"/>
</dbReference>
<reference evidence="1 2" key="1">
    <citation type="submission" date="2019-08" db="EMBL/GenBank/DDBJ databases">
        <title>Bradymonadales sp. TMQ2.</title>
        <authorList>
            <person name="Liang Q."/>
        </authorList>
    </citation>
    <scope>NUCLEOTIDE SEQUENCE [LARGE SCALE GENOMIC DNA]</scope>
    <source>
        <strain evidence="1 2">TMQ2</strain>
    </source>
</reference>
<dbReference type="OrthoDB" id="5524658at2"/>
<proteinExistence type="predicted"/>
<organism evidence="1 2">
    <name type="scientific">Lujinxingia vulgaris</name>
    <dbReference type="NCBI Taxonomy" id="2600176"/>
    <lineage>
        <taxon>Bacteria</taxon>
        <taxon>Deltaproteobacteria</taxon>
        <taxon>Bradymonadales</taxon>
        <taxon>Lujinxingiaceae</taxon>
        <taxon>Lujinxingia</taxon>
    </lineage>
</organism>
<name>A0A5C6X1S3_9DELT</name>
<accession>A0A5C6X1S3</accession>
<dbReference type="AlphaFoldDB" id="A0A5C6X1S3"/>
<comment type="caution">
    <text evidence="1">The sequence shown here is derived from an EMBL/GenBank/DDBJ whole genome shotgun (WGS) entry which is preliminary data.</text>
</comment>
<dbReference type="Proteomes" id="UP000321046">
    <property type="component" value="Unassembled WGS sequence"/>
</dbReference>
<protein>
    <submittedName>
        <fullName evidence="1">Uncharacterized protein</fullName>
    </submittedName>
</protein>
<evidence type="ECO:0000313" key="2">
    <source>
        <dbReference type="Proteomes" id="UP000321046"/>
    </source>
</evidence>
<evidence type="ECO:0000313" key="1">
    <source>
        <dbReference type="EMBL" id="TXD35762.1"/>
    </source>
</evidence>